<dbReference type="AlphaFoldDB" id="A0A4Z1T9W4"/>
<dbReference type="EMBL" id="VDLU01000001">
    <property type="protein sequence ID" value="TNJ30007.1"/>
    <property type="molecule type" value="Genomic_DNA"/>
</dbReference>
<reference evidence="1 2" key="1">
    <citation type="submission" date="2019-05" db="EMBL/GenBank/DDBJ databases">
        <title>The compact genome of Giardia muris reveals important steps in the evolution of intestinal protozoan parasites.</title>
        <authorList>
            <person name="Xu F."/>
            <person name="Jimenez-Gonzalez A."/>
            <person name="Einarsson E."/>
            <person name="Astvaldsson A."/>
            <person name="Peirasmaki D."/>
            <person name="Eckmann L."/>
            <person name="Andersson J.O."/>
            <person name="Svard S.G."/>
            <person name="Jerlstrom-Hultqvist J."/>
        </authorList>
    </citation>
    <scope>NUCLEOTIDE SEQUENCE [LARGE SCALE GENOMIC DNA]</scope>
    <source>
        <strain evidence="1 2">Roberts-Thomson</strain>
    </source>
</reference>
<sequence>MILARQLLTLIKAATELWHLIYLILQQLWDRIMSLGYTSLWSVDTCTKTLTHLPRHIVFVGDTSTMYKELRSRHYQNLARAVAGMVDGGIRLFTIFQSRALWHYEDANELLLKLTTELKLVGYEPFVSFANRSYDSNCFSLGSSSFCSDDPTRTPLNILILSPIVKSGNLSRADIVVQLIDQRNAHEIYCTHLGKYRGKSFDFSDMLEGFSALRPDTSGNFSGYPDLIIIFSRHQHPCVRGLPPWLLRKGLIFIRQPCHHYYINSLVRDLVAYNRICQQKHDTLNNL</sequence>
<dbReference type="VEuPathDB" id="GiardiaDB:GMRT_13587"/>
<name>A0A4Z1T9W4_GIAMU</name>
<dbReference type="OrthoDB" id="10253545at2759"/>
<organism evidence="1 2">
    <name type="scientific">Giardia muris</name>
    <dbReference type="NCBI Taxonomy" id="5742"/>
    <lineage>
        <taxon>Eukaryota</taxon>
        <taxon>Metamonada</taxon>
        <taxon>Diplomonadida</taxon>
        <taxon>Hexamitidae</taxon>
        <taxon>Giardiinae</taxon>
        <taxon>Giardia</taxon>
    </lineage>
</organism>
<dbReference type="Proteomes" id="UP000315496">
    <property type="component" value="Chromosome 1"/>
</dbReference>
<proteinExistence type="predicted"/>
<protein>
    <submittedName>
        <fullName evidence="1">Uncharacterized protein</fullName>
    </submittedName>
</protein>
<accession>A0A4Z1T9W4</accession>
<gene>
    <name evidence="1" type="ORF">GMRT_13587</name>
</gene>
<evidence type="ECO:0000313" key="1">
    <source>
        <dbReference type="EMBL" id="TNJ30007.1"/>
    </source>
</evidence>
<keyword evidence="2" id="KW-1185">Reference proteome</keyword>
<evidence type="ECO:0000313" key="2">
    <source>
        <dbReference type="Proteomes" id="UP000315496"/>
    </source>
</evidence>
<comment type="caution">
    <text evidence="1">The sequence shown here is derived from an EMBL/GenBank/DDBJ whole genome shotgun (WGS) entry which is preliminary data.</text>
</comment>